<gene>
    <name evidence="2" type="ORF">MNR06_09550</name>
</gene>
<reference evidence="2" key="1">
    <citation type="submission" date="2022-03" db="EMBL/GenBank/DDBJ databases">
        <title>Genome Identification and Characterization of new species Bdellovibrio reynosense LBG001 sp. nov. from a Mexico soil sample.</title>
        <authorList>
            <person name="Camilli A."/>
            <person name="Ajao Y."/>
            <person name="Guo X."/>
        </authorList>
    </citation>
    <scope>NUCLEOTIDE SEQUENCE</scope>
    <source>
        <strain evidence="2">LBG001</strain>
    </source>
</reference>
<dbReference type="Pfam" id="PF01476">
    <property type="entry name" value="LysM"/>
    <property type="match status" value="1"/>
</dbReference>
<accession>A0ABY4C511</accession>
<dbReference type="PROSITE" id="PS51782">
    <property type="entry name" value="LYSM"/>
    <property type="match status" value="1"/>
</dbReference>
<protein>
    <submittedName>
        <fullName evidence="2">LysM peptidoglycan-binding domain-containing protein</fullName>
    </submittedName>
</protein>
<sequence length="448" mass="49757">MSFGAASKHAGVHGQKPFKHLLSLRNHQKISELPEKFRRVISKGFRDFYFDMRQRQRILTAIMMFVSCATQAQGPVLHSYVVKDGESLSQIADRIRGGHTYGAGQNLERLLKVNPFIADQNQILTGVEIRIPEWGTDLTAAMANVTNVVVEKRIPAQTEEPTSEVVTHEKVVIQEIVSKDVVIAESAVGKKPVVVENTVIAQKPAPIVIPQTQPDPSRRLPSLLVKEQEEEINHRAEFFGGYQFSSINATDKTSASKADLNSSQDFTAGMRWLQLWSDSFSTSFDFSARSIGIVPLTSSSKTLSNTNQTLMALQFSLNKNIFANSRLGFNFGYSHELFLHGVSATEVSLDIAGVPKAEITFKQALLKKGKTQLEFGWGYSYLGPSSTDTYTIESGQAYSAAMGLRHSKLKAELGYKQRTQNTSFMDVGESNVFGILTYSIDLFKEEER</sequence>
<organism evidence="2 3">
    <name type="scientific">Bdellovibrio reynosensis</name>
    <dbReference type="NCBI Taxonomy" id="2835041"/>
    <lineage>
        <taxon>Bacteria</taxon>
        <taxon>Pseudomonadati</taxon>
        <taxon>Bdellovibrionota</taxon>
        <taxon>Bdellovibrionia</taxon>
        <taxon>Bdellovibrionales</taxon>
        <taxon>Pseudobdellovibrionaceae</taxon>
        <taxon>Bdellovibrio</taxon>
    </lineage>
</organism>
<proteinExistence type="predicted"/>
<name>A0ABY4C511_9BACT</name>
<feature type="domain" description="LysM" evidence="1">
    <location>
        <begin position="78"/>
        <end position="131"/>
    </location>
</feature>
<dbReference type="EMBL" id="CP093442">
    <property type="protein sequence ID" value="UOE99942.1"/>
    <property type="molecule type" value="Genomic_DNA"/>
</dbReference>
<evidence type="ECO:0000313" key="2">
    <source>
        <dbReference type="EMBL" id="UOE99942.1"/>
    </source>
</evidence>
<dbReference type="Gene3D" id="3.10.350.10">
    <property type="entry name" value="LysM domain"/>
    <property type="match status" value="1"/>
</dbReference>
<dbReference type="CDD" id="cd00118">
    <property type="entry name" value="LysM"/>
    <property type="match status" value="1"/>
</dbReference>
<evidence type="ECO:0000259" key="1">
    <source>
        <dbReference type="PROSITE" id="PS51782"/>
    </source>
</evidence>
<keyword evidence="3" id="KW-1185">Reference proteome</keyword>
<dbReference type="RefSeq" id="WP_243535434.1">
    <property type="nucleotide sequence ID" value="NZ_CP093442.1"/>
</dbReference>
<dbReference type="InterPro" id="IPR036779">
    <property type="entry name" value="LysM_dom_sf"/>
</dbReference>
<dbReference type="Proteomes" id="UP000830116">
    <property type="component" value="Chromosome"/>
</dbReference>
<evidence type="ECO:0000313" key="3">
    <source>
        <dbReference type="Proteomes" id="UP000830116"/>
    </source>
</evidence>
<dbReference type="InterPro" id="IPR018392">
    <property type="entry name" value="LysM"/>
</dbReference>